<feature type="compositionally biased region" description="Acidic residues" evidence="1">
    <location>
        <begin position="317"/>
        <end position="328"/>
    </location>
</feature>
<accession>A0A4Y9YV56</accession>
<dbReference type="EMBL" id="SEOQ01000266">
    <property type="protein sequence ID" value="TFY66225.1"/>
    <property type="molecule type" value="Genomic_DNA"/>
</dbReference>
<feature type="region of interest" description="Disordered" evidence="1">
    <location>
        <begin position="300"/>
        <end position="357"/>
    </location>
</feature>
<feature type="compositionally biased region" description="Pro residues" evidence="1">
    <location>
        <begin position="305"/>
        <end position="316"/>
    </location>
</feature>
<feature type="compositionally biased region" description="Pro residues" evidence="1">
    <location>
        <begin position="330"/>
        <end position="339"/>
    </location>
</feature>
<name>A0A4Y9YV56_9AGAM</name>
<dbReference type="OrthoDB" id="3262547at2759"/>
<reference evidence="2 3" key="1">
    <citation type="submission" date="2019-02" db="EMBL/GenBank/DDBJ databases">
        <title>Genome sequencing of the rare red list fungi Dentipellis fragilis.</title>
        <authorList>
            <person name="Buettner E."/>
            <person name="Kellner H."/>
        </authorList>
    </citation>
    <scope>NUCLEOTIDE SEQUENCE [LARGE SCALE GENOMIC DNA]</scope>
    <source>
        <strain evidence="2 3">DSM 105465</strain>
    </source>
</reference>
<feature type="region of interest" description="Disordered" evidence="1">
    <location>
        <begin position="202"/>
        <end position="250"/>
    </location>
</feature>
<evidence type="ECO:0000256" key="1">
    <source>
        <dbReference type="SAM" id="MobiDB-lite"/>
    </source>
</evidence>
<sequence length="511" mass="54742">MPSLADHIDRLTLTARSIRNSASATASTATSAGGPFTQAVLTTPLGDLIRDIDPSELGLFTLVPPAPPNAGTRDAEPAGAAAEIARIDVVSATPLRKHPAARRDDILRPREPEPEVYAEAALKYLDRYATIRPMPRARSQVTAILEQLHDLRANIQSLNASFEQAKHAAPPGDRPQSPKTLANEEEQHIKELHVRLEQLKKRKESLQGKRPAVRTADPSRPAAPKTPVSPPILSKTDSQEDEFWNTPGARRAPYTHVSAVRTSMLGETVEEPEEPANDAPDEAIVDEDDAIDEEGEKTVVLKKLSPPPPPSPPPPAEPEESYVSEVDMEPPTPVRPPPQDEVQPSTPADPKKPKLRITADVQRITAKIWSTVGDIIMPGHPFDVSGTSVNKPPRAKETIAHLHTLSAQTPALPSPTASSLSSVVAAPASKQPSTQQILTAHMLLALLAASPGFALPLAKLKETLGEKAKSAGGGPGLLTSQVTTRVLYGSVAKRLIKIERGGGEQVVRFDV</sequence>
<evidence type="ECO:0000313" key="2">
    <source>
        <dbReference type="EMBL" id="TFY66225.1"/>
    </source>
</evidence>
<dbReference type="Proteomes" id="UP000298327">
    <property type="component" value="Unassembled WGS sequence"/>
</dbReference>
<organism evidence="2 3">
    <name type="scientific">Dentipellis fragilis</name>
    <dbReference type="NCBI Taxonomy" id="205917"/>
    <lineage>
        <taxon>Eukaryota</taxon>
        <taxon>Fungi</taxon>
        <taxon>Dikarya</taxon>
        <taxon>Basidiomycota</taxon>
        <taxon>Agaricomycotina</taxon>
        <taxon>Agaricomycetes</taxon>
        <taxon>Russulales</taxon>
        <taxon>Hericiaceae</taxon>
        <taxon>Dentipellis</taxon>
    </lineage>
</organism>
<gene>
    <name evidence="2" type="ORF">EVG20_g4860</name>
</gene>
<dbReference type="STRING" id="205917.A0A4Y9YV56"/>
<evidence type="ECO:0000313" key="3">
    <source>
        <dbReference type="Proteomes" id="UP000298327"/>
    </source>
</evidence>
<proteinExistence type="predicted"/>
<protein>
    <recommendedName>
        <fullName evidence="4">DASH complex subunit Spc34</fullName>
    </recommendedName>
</protein>
<keyword evidence="3" id="KW-1185">Reference proteome</keyword>
<evidence type="ECO:0008006" key="4">
    <source>
        <dbReference type="Google" id="ProtNLM"/>
    </source>
</evidence>
<comment type="caution">
    <text evidence="2">The sequence shown here is derived from an EMBL/GenBank/DDBJ whole genome shotgun (WGS) entry which is preliminary data.</text>
</comment>
<dbReference type="AlphaFoldDB" id="A0A4Y9YV56"/>